<proteinExistence type="predicted"/>
<keyword evidence="1" id="KW-1133">Transmembrane helix</keyword>
<evidence type="ECO:0000313" key="3">
    <source>
        <dbReference type="Proteomes" id="UP000177174"/>
    </source>
</evidence>
<feature type="transmembrane region" description="Helical" evidence="1">
    <location>
        <begin position="58"/>
        <end position="80"/>
    </location>
</feature>
<keyword evidence="1" id="KW-0472">Membrane</keyword>
<evidence type="ECO:0000313" key="2">
    <source>
        <dbReference type="EMBL" id="OGY63600.1"/>
    </source>
</evidence>
<accession>A0A1G1ZI23</accession>
<feature type="transmembrane region" description="Helical" evidence="1">
    <location>
        <begin position="92"/>
        <end position="111"/>
    </location>
</feature>
<keyword evidence="1" id="KW-0812">Transmembrane</keyword>
<protein>
    <submittedName>
        <fullName evidence="2">Uncharacterized protein</fullName>
    </submittedName>
</protein>
<evidence type="ECO:0000256" key="1">
    <source>
        <dbReference type="SAM" id="Phobius"/>
    </source>
</evidence>
<dbReference type="AlphaFoldDB" id="A0A1G1ZI23"/>
<dbReference type="Proteomes" id="UP000177174">
    <property type="component" value="Unassembled WGS sequence"/>
</dbReference>
<sequence>MIKDIVMKLFFGIFGASFILLGIATVLFYIHLGGTGNVLVVNFDGFRGINFLGNFNDVFGILLTGFFILAINILLSWGLYKRNKFLAHLLPFATLFISLLILIAVAAIISVN</sequence>
<feature type="transmembrane region" description="Helical" evidence="1">
    <location>
        <begin position="9"/>
        <end position="30"/>
    </location>
</feature>
<reference evidence="2 3" key="1">
    <citation type="journal article" date="2016" name="Nat. Commun.">
        <title>Thousands of microbial genomes shed light on interconnected biogeochemical processes in an aquifer system.</title>
        <authorList>
            <person name="Anantharaman K."/>
            <person name="Brown C.T."/>
            <person name="Hug L.A."/>
            <person name="Sharon I."/>
            <person name="Castelle C.J."/>
            <person name="Probst A.J."/>
            <person name="Thomas B.C."/>
            <person name="Singh A."/>
            <person name="Wilkins M.J."/>
            <person name="Karaoz U."/>
            <person name="Brodie E.L."/>
            <person name="Williams K.H."/>
            <person name="Hubbard S.S."/>
            <person name="Banfield J.F."/>
        </authorList>
    </citation>
    <scope>NUCLEOTIDE SEQUENCE [LARGE SCALE GENOMIC DNA]</scope>
</reference>
<name>A0A1G1ZI23_9BACT</name>
<dbReference type="EMBL" id="MHJH01000037">
    <property type="protein sequence ID" value="OGY63600.1"/>
    <property type="molecule type" value="Genomic_DNA"/>
</dbReference>
<gene>
    <name evidence="2" type="ORF">A3E64_00140</name>
</gene>
<comment type="caution">
    <text evidence="2">The sequence shown here is derived from an EMBL/GenBank/DDBJ whole genome shotgun (WGS) entry which is preliminary data.</text>
</comment>
<organism evidence="2 3">
    <name type="scientific">Candidatus Harrisonbacteria bacterium RIFCSPHIGHO2_12_FULL_48_16</name>
    <dbReference type="NCBI Taxonomy" id="1798405"/>
    <lineage>
        <taxon>Bacteria</taxon>
        <taxon>Candidatus Harrisoniibacteriota</taxon>
    </lineage>
</organism>